<evidence type="ECO:0000313" key="2">
    <source>
        <dbReference type="EMBL" id="EME45409.1"/>
    </source>
</evidence>
<gene>
    <name evidence="2" type="ORF">DOTSEDRAFT_71210</name>
</gene>
<keyword evidence="3" id="KW-1185">Reference proteome</keyword>
<reference evidence="2 3" key="2">
    <citation type="journal article" date="2012" name="PLoS Pathog.">
        <title>Diverse lifestyles and strategies of plant pathogenesis encoded in the genomes of eighteen Dothideomycetes fungi.</title>
        <authorList>
            <person name="Ohm R.A."/>
            <person name="Feau N."/>
            <person name="Henrissat B."/>
            <person name="Schoch C.L."/>
            <person name="Horwitz B.A."/>
            <person name="Barry K.W."/>
            <person name="Condon B.J."/>
            <person name="Copeland A.C."/>
            <person name="Dhillon B."/>
            <person name="Glaser F."/>
            <person name="Hesse C.N."/>
            <person name="Kosti I."/>
            <person name="LaButti K."/>
            <person name="Lindquist E.A."/>
            <person name="Lucas S."/>
            <person name="Salamov A.A."/>
            <person name="Bradshaw R.E."/>
            <person name="Ciuffetti L."/>
            <person name="Hamelin R.C."/>
            <person name="Kema G.H.J."/>
            <person name="Lawrence C."/>
            <person name="Scott J.A."/>
            <person name="Spatafora J.W."/>
            <person name="Turgeon B.G."/>
            <person name="de Wit P.J.G.M."/>
            <person name="Zhong S."/>
            <person name="Goodwin S.B."/>
            <person name="Grigoriev I.V."/>
        </authorList>
    </citation>
    <scope>NUCLEOTIDE SEQUENCE [LARGE SCALE GENOMIC DNA]</scope>
    <source>
        <strain evidence="3">NZE10 / CBS 128990</strain>
    </source>
</reference>
<evidence type="ECO:0000313" key="3">
    <source>
        <dbReference type="Proteomes" id="UP000016933"/>
    </source>
</evidence>
<dbReference type="OrthoDB" id="5143362at2759"/>
<dbReference type="eggNOG" id="ENOG502SVNY">
    <property type="taxonomic scope" value="Eukaryota"/>
</dbReference>
<organism evidence="2 3">
    <name type="scientific">Dothistroma septosporum (strain NZE10 / CBS 128990)</name>
    <name type="common">Red band needle blight fungus</name>
    <name type="synonym">Mycosphaerella pini</name>
    <dbReference type="NCBI Taxonomy" id="675120"/>
    <lineage>
        <taxon>Eukaryota</taxon>
        <taxon>Fungi</taxon>
        <taxon>Dikarya</taxon>
        <taxon>Ascomycota</taxon>
        <taxon>Pezizomycotina</taxon>
        <taxon>Dothideomycetes</taxon>
        <taxon>Dothideomycetidae</taxon>
        <taxon>Mycosphaerellales</taxon>
        <taxon>Mycosphaerellaceae</taxon>
        <taxon>Dothistroma</taxon>
    </lineage>
</organism>
<accession>N1PSL1</accession>
<proteinExistence type="predicted"/>
<feature type="chain" id="PRO_5004109035" description="GPI anchored protein" evidence="1">
    <location>
        <begin position="20"/>
        <end position="241"/>
    </location>
</feature>
<dbReference type="AlphaFoldDB" id="N1PSL1"/>
<dbReference type="EMBL" id="KB446538">
    <property type="protein sequence ID" value="EME45409.1"/>
    <property type="molecule type" value="Genomic_DNA"/>
</dbReference>
<dbReference type="HOGENOM" id="CLU_1220357_0_0_1"/>
<protein>
    <recommendedName>
        <fullName evidence="4">GPI anchored protein</fullName>
    </recommendedName>
</protein>
<sequence>MNTIIAITLACAATTAAQSAIIVVEASHGGAGQGLTNTTLTIPLGERYQSSALHTVSTLYLTGAEGVPLNSITCTPYRNNNLTGAGGLPFTSTRPSSLSTNTAQVGSLVCNSTVTTSSGSSSSSIASTTSTISGSRTVPGILTPVVTNSTTRVPNATSTLLRTVAGSAQSTFSPSMVTSTAIFSGSDGPQTSVITNVVDGATTSDTAPPSLNTQRAAAAAVSGDRTVFRAALLGVGLLALL</sequence>
<dbReference type="Proteomes" id="UP000016933">
    <property type="component" value="Unassembled WGS sequence"/>
</dbReference>
<reference evidence="3" key="1">
    <citation type="journal article" date="2012" name="PLoS Genet.">
        <title>The genomes of the fungal plant pathogens Cladosporium fulvum and Dothistroma septosporum reveal adaptation to different hosts and lifestyles but also signatures of common ancestry.</title>
        <authorList>
            <person name="de Wit P.J.G.M."/>
            <person name="van der Burgt A."/>
            <person name="Oekmen B."/>
            <person name="Stergiopoulos I."/>
            <person name="Abd-Elsalam K.A."/>
            <person name="Aerts A.L."/>
            <person name="Bahkali A.H."/>
            <person name="Beenen H.G."/>
            <person name="Chettri P."/>
            <person name="Cox M.P."/>
            <person name="Datema E."/>
            <person name="de Vries R.P."/>
            <person name="Dhillon B."/>
            <person name="Ganley A.R."/>
            <person name="Griffiths S.A."/>
            <person name="Guo Y."/>
            <person name="Hamelin R.C."/>
            <person name="Henrissat B."/>
            <person name="Kabir M.S."/>
            <person name="Jashni M.K."/>
            <person name="Kema G."/>
            <person name="Klaubauf S."/>
            <person name="Lapidus A."/>
            <person name="Levasseur A."/>
            <person name="Lindquist E."/>
            <person name="Mehrabi R."/>
            <person name="Ohm R.A."/>
            <person name="Owen T.J."/>
            <person name="Salamov A."/>
            <person name="Schwelm A."/>
            <person name="Schijlen E."/>
            <person name="Sun H."/>
            <person name="van den Burg H.A."/>
            <person name="van Ham R.C.H.J."/>
            <person name="Zhang S."/>
            <person name="Goodwin S.B."/>
            <person name="Grigoriev I.V."/>
            <person name="Collemare J."/>
            <person name="Bradshaw R.E."/>
        </authorList>
    </citation>
    <scope>NUCLEOTIDE SEQUENCE [LARGE SCALE GENOMIC DNA]</scope>
    <source>
        <strain evidence="3">NZE10 / CBS 128990</strain>
    </source>
</reference>
<feature type="signal peptide" evidence="1">
    <location>
        <begin position="1"/>
        <end position="19"/>
    </location>
</feature>
<name>N1PSL1_DOTSN</name>
<evidence type="ECO:0008006" key="4">
    <source>
        <dbReference type="Google" id="ProtNLM"/>
    </source>
</evidence>
<evidence type="ECO:0000256" key="1">
    <source>
        <dbReference type="SAM" id="SignalP"/>
    </source>
</evidence>
<keyword evidence="1" id="KW-0732">Signal</keyword>
<dbReference type="OMA" id="FCNATTS"/>